<name>A0A1I2V1S6_9CORY</name>
<dbReference type="STRING" id="185761.SAMN05660282_02031"/>
<gene>
    <name evidence="1" type="ORF">SAMN05660282_02031</name>
</gene>
<sequence length="83" mass="9137">MMELPSRSTPILIGSSGDEKLRTSLVNKDSELTTRLASISWRFPSRTTDRDSSCFKLIFAVVGLLTAVTHLLSCIQPARLDLA</sequence>
<organism evidence="1 2">
    <name type="scientific">Corynebacterium spheniscorum</name>
    <dbReference type="NCBI Taxonomy" id="185761"/>
    <lineage>
        <taxon>Bacteria</taxon>
        <taxon>Bacillati</taxon>
        <taxon>Actinomycetota</taxon>
        <taxon>Actinomycetes</taxon>
        <taxon>Mycobacteriales</taxon>
        <taxon>Corynebacteriaceae</taxon>
        <taxon>Corynebacterium</taxon>
    </lineage>
</organism>
<evidence type="ECO:0000313" key="1">
    <source>
        <dbReference type="EMBL" id="SFG81171.1"/>
    </source>
</evidence>
<dbReference type="AlphaFoldDB" id="A0A1I2V1S6"/>
<keyword evidence="2" id="KW-1185">Reference proteome</keyword>
<evidence type="ECO:0000313" key="2">
    <source>
        <dbReference type="Proteomes" id="UP000199065"/>
    </source>
</evidence>
<proteinExistence type="predicted"/>
<dbReference type="Proteomes" id="UP000199065">
    <property type="component" value="Unassembled WGS sequence"/>
</dbReference>
<protein>
    <submittedName>
        <fullName evidence="1">Uncharacterized protein</fullName>
    </submittedName>
</protein>
<dbReference type="EMBL" id="FOPJ01000016">
    <property type="protein sequence ID" value="SFG81171.1"/>
    <property type="molecule type" value="Genomic_DNA"/>
</dbReference>
<accession>A0A1I2V1S6</accession>
<reference evidence="1 2" key="1">
    <citation type="submission" date="2016-10" db="EMBL/GenBank/DDBJ databases">
        <authorList>
            <person name="de Groot N.N."/>
        </authorList>
    </citation>
    <scope>NUCLEOTIDE SEQUENCE [LARGE SCALE GENOMIC DNA]</scope>
    <source>
        <strain>J11</strain>
        <strain evidence="2">PG 39</strain>
    </source>
</reference>